<name>A0ABP7AJK5_9ACTN</name>
<organism evidence="1 2">
    <name type="scientific">Kineosporia mesophila</name>
    <dbReference type="NCBI Taxonomy" id="566012"/>
    <lineage>
        <taxon>Bacteria</taxon>
        <taxon>Bacillati</taxon>
        <taxon>Actinomycetota</taxon>
        <taxon>Actinomycetes</taxon>
        <taxon>Kineosporiales</taxon>
        <taxon>Kineosporiaceae</taxon>
        <taxon>Kineosporia</taxon>
    </lineage>
</organism>
<comment type="caution">
    <text evidence="1">The sequence shown here is derived from an EMBL/GenBank/DDBJ whole genome shotgun (WGS) entry which is preliminary data.</text>
</comment>
<proteinExistence type="predicted"/>
<dbReference type="RefSeq" id="WP_231485733.1">
    <property type="nucleotide sequence ID" value="NZ_BAAAZO010000012.1"/>
</dbReference>
<keyword evidence="2" id="KW-1185">Reference proteome</keyword>
<dbReference type="Proteomes" id="UP001501074">
    <property type="component" value="Unassembled WGS sequence"/>
</dbReference>
<evidence type="ECO:0000313" key="1">
    <source>
        <dbReference type="EMBL" id="GAA3634145.1"/>
    </source>
</evidence>
<accession>A0ABP7AJK5</accession>
<gene>
    <name evidence="1" type="ORF">GCM10022223_60580</name>
</gene>
<reference evidence="2" key="1">
    <citation type="journal article" date="2019" name="Int. J. Syst. Evol. Microbiol.">
        <title>The Global Catalogue of Microorganisms (GCM) 10K type strain sequencing project: providing services to taxonomists for standard genome sequencing and annotation.</title>
        <authorList>
            <consortium name="The Broad Institute Genomics Platform"/>
            <consortium name="The Broad Institute Genome Sequencing Center for Infectious Disease"/>
            <person name="Wu L."/>
            <person name="Ma J."/>
        </authorList>
    </citation>
    <scope>NUCLEOTIDE SEQUENCE [LARGE SCALE GENOMIC DNA]</scope>
    <source>
        <strain evidence="2">JCM 16902</strain>
    </source>
</reference>
<evidence type="ECO:0000313" key="2">
    <source>
        <dbReference type="Proteomes" id="UP001501074"/>
    </source>
</evidence>
<dbReference type="EMBL" id="BAAAZO010000012">
    <property type="protein sequence ID" value="GAA3634145.1"/>
    <property type="molecule type" value="Genomic_DNA"/>
</dbReference>
<protein>
    <submittedName>
        <fullName evidence="1">Uncharacterized protein</fullName>
    </submittedName>
</protein>
<sequence>MSLDSLTVGDDQVTVDENLPLDMVDATVTDAEVTGTTYYAQDPPPSGDGELHDRICFRDGVLHSKRELIQ</sequence>